<dbReference type="AlphaFoldDB" id="A0A660KXU5"/>
<dbReference type="Gene3D" id="1.10.10.10">
    <property type="entry name" value="Winged helix-like DNA-binding domain superfamily/Winged helix DNA-binding domain"/>
    <property type="match status" value="1"/>
</dbReference>
<evidence type="ECO:0000313" key="2">
    <source>
        <dbReference type="EMBL" id="RKQ84799.1"/>
    </source>
</evidence>
<dbReference type="PANTHER" id="PTHR18964:SF173">
    <property type="entry name" value="GLUCOKINASE"/>
    <property type="match status" value="1"/>
</dbReference>
<dbReference type="InterPro" id="IPR036390">
    <property type="entry name" value="WH_DNA-bd_sf"/>
</dbReference>
<proteinExistence type="inferred from homology"/>
<keyword evidence="2" id="KW-0418">Kinase</keyword>
<name>A0A660KXU5_9ACTN</name>
<dbReference type="EMBL" id="RBIL01000003">
    <property type="protein sequence ID" value="RKQ84799.1"/>
    <property type="molecule type" value="Genomic_DNA"/>
</dbReference>
<dbReference type="SUPFAM" id="SSF46785">
    <property type="entry name" value="Winged helix' DNA-binding domain"/>
    <property type="match status" value="1"/>
</dbReference>
<reference evidence="2 3" key="1">
    <citation type="submission" date="2018-10" db="EMBL/GenBank/DDBJ databases">
        <title>Genomic Encyclopedia of Archaeal and Bacterial Type Strains, Phase II (KMG-II): from individual species to whole genera.</title>
        <authorList>
            <person name="Goeker M."/>
        </authorList>
    </citation>
    <scope>NUCLEOTIDE SEQUENCE [LARGE SCALE GENOMIC DNA]</scope>
    <source>
        <strain evidence="2 3">DSM 14954</strain>
    </source>
</reference>
<dbReference type="InterPro" id="IPR043129">
    <property type="entry name" value="ATPase_NBD"/>
</dbReference>
<sequence length="381" mass="38728">MATISAGSPRSERLADLSRDSLSRVVNALVEVPGMTRAELGARAGLTRSPVGLALAALDDHGLIEQRVEAEGGMGRPPMRIYLAGEAGYSVSLELGADTLRGALFDLRGVEHHALDAPIADPRTVLEVAATVVDGVIAGAGVDRDAVFGVGVVSAAVGDWPGAQLATALQHRIELPVQLENDANLGAIAEHRFGAGRGCDDLVYLHLSPTIGIGLIINGRLYRGVSGLAGELGHISLGGTGPLCDCGNRGCVEALAGARAIVGDVHGSAHADVGTVVREAQSGDRRARRALSDAATVVGEGVAAAIGLLNPARVVVGGELAAAGDLVMTPLAAAIERRAYPASAHAARLVVGELGPRAELLGASTLHLPGLAASLVQRMLD</sequence>
<dbReference type="Proteomes" id="UP000278962">
    <property type="component" value="Unassembled WGS sequence"/>
</dbReference>
<dbReference type="InterPro" id="IPR036388">
    <property type="entry name" value="WH-like_DNA-bd_sf"/>
</dbReference>
<dbReference type="GO" id="GO:0016301">
    <property type="term" value="F:kinase activity"/>
    <property type="evidence" value="ECO:0007669"/>
    <property type="project" value="UniProtKB-KW"/>
</dbReference>
<dbReference type="InterPro" id="IPR000600">
    <property type="entry name" value="ROK"/>
</dbReference>
<keyword evidence="2" id="KW-0808">Transferase</keyword>
<evidence type="ECO:0000313" key="3">
    <source>
        <dbReference type="Proteomes" id="UP000278962"/>
    </source>
</evidence>
<keyword evidence="3" id="KW-1185">Reference proteome</keyword>
<dbReference type="Gene3D" id="3.30.420.40">
    <property type="match status" value="2"/>
</dbReference>
<accession>A0A660KXU5</accession>
<organism evidence="2 3">
    <name type="scientific">Solirubrobacter pauli</name>
    <dbReference type="NCBI Taxonomy" id="166793"/>
    <lineage>
        <taxon>Bacteria</taxon>
        <taxon>Bacillati</taxon>
        <taxon>Actinomycetota</taxon>
        <taxon>Thermoleophilia</taxon>
        <taxon>Solirubrobacterales</taxon>
        <taxon>Solirubrobacteraceae</taxon>
        <taxon>Solirubrobacter</taxon>
    </lineage>
</organism>
<comment type="caution">
    <text evidence="2">The sequence shown here is derived from an EMBL/GenBank/DDBJ whole genome shotgun (WGS) entry which is preliminary data.</text>
</comment>
<evidence type="ECO:0000256" key="1">
    <source>
        <dbReference type="ARBA" id="ARBA00006479"/>
    </source>
</evidence>
<gene>
    <name evidence="2" type="ORF">C8N24_6429</name>
</gene>
<dbReference type="RefSeq" id="WP_170179567.1">
    <property type="nucleotide sequence ID" value="NZ_RBIL01000003.1"/>
</dbReference>
<comment type="similarity">
    <text evidence="1">Belongs to the ROK (NagC/XylR) family.</text>
</comment>
<dbReference type="PANTHER" id="PTHR18964">
    <property type="entry name" value="ROK (REPRESSOR, ORF, KINASE) FAMILY"/>
    <property type="match status" value="1"/>
</dbReference>
<protein>
    <submittedName>
        <fullName evidence="2">Putative NBD/HSP70 family sugar kinase</fullName>
    </submittedName>
</protein>
<dbReference type="SUPFAM" id="SSF53067">
    <property type="entry name" value="Actin-like ATPase domain"/>
    <property type="match status" value="1"/>
</dbReference>
<dbReference type="Pfam" id="PF00480">
    <property type="entry name" value="ROK"/>
    <property type="match status" value="1"/>
</dbReference>